<feature type="domain" description="C2H2-type" evidence="10">
    <location>
        <begin position="30"/>
        <end position="57"/>
    </location>
</feature>
<evidence type="ECO:0000313" key="12">
    <source>
        <dbReference type="Proteomes" id="UP001168098"/>
    </source>
</evidence>
<dbReference type="InterPro" id="IPR052426">
    <property type="entry name" value="Plant_dev_regulator"/>
</dbReference>
<dbReference type="PANTHER" id="PTHR45801:SF111">
    <property type="entry name" value="C2H2 AND C2HC ZINC FINGERS SUPERFAMILY PROTEIN"/>
    <property type="match status" value="1"/>
</dbReference>
<evidence type="ECO:0000256" key="6">
    <source>
        <dbReference type="ARBA" id="ARBA00023163"/>
    </source>
</evidence>
<dbReference type="GO" id="GO:0008270">
    <property type="term" value="F:zinc ion binding"/>
    <property type="evidence" value="ECO:0007669"/>
    <property type="project" value="UniProtKB-KW"/>
</dbReference>
<organism evidence="11 12">
    <name type="scientific">Vitis rotundifolia</name>
    <name type="common">Muscadine grape</name>
    <dbReference type="NCBI Taxonomy" id="103349"/>
    <lineage>
        <taxon>Eukaryota</taxon>
        <taxon>Viridiplantae</taxon>
        <taxon>Streptophyta</taxon>
        <taxon>Embryophyta</taxon>
        <taxon>Tracheophyta</taxon>
        <taxon>Spermatophyta</taxon>
        <taxon>Magnoliopsida</taxon>
        <taxon>eudicotyledons</taxon>
        <taxon>Gunneridae</taxon>
        <taxon>Pentapetalae</taxon>
        <taxon>rosids</taxon>
        <taxon>Vitales</taxon>
        <taxon>Vitaceae</taxon>
        <taxon>Viteae</taxon>
        <taxon>Vitis</taxon>
    </lineage>
</organism>
<evidence type="ECO:0000256" key="5">
    <source>
        <dbReference type="ARBA" id="ARBA00023015"/>
    </source>
</evidence>
<keyword evidence="4" id="KW-0862">Zinc</keyword>
<evidence type="ECO:0000256" key="9">
    <source>
        <dbReference type="SAM" id="MobiDB-lite"/>
    </source>
</evidence>
<evidence type="ECO:0000256" key="8">
    <source>
        <dbReference type="PROSITE-ProRule" id="PRU00042"/>
    </source>
</evidence>
<feature type="region of interest" description="Disordered" evidence="9">
    <location>
        <begin position="155"/>
        <end position="193"/>
    </location>
</feature>
<comment type="subcellular location">
    <subcellularLocation>
        <location evidence="1">Nucleus</location>
    </subcellularLocation>
</comment>
<gene>
    <name evidence="11" type="ORF">PVL29_007531</name>
</gene>
<dbReference type="SUPFAM" id="SSF57667">
    <property type="entry name" value="beta-beta-alpha zinc fingers"/>
    <property type="match status" value="1"/>
</dbReference>
<evidence type="ECO:0000256" key="2">
    <source>
        <dbReference type="ARBA" id="ARBA00022723"/>
    </source>
</evidence>
<dbReference type="Pfam" id="PF13912">
    <property type="entry name" value="zf-C2H2_6"/>
    <property type="match status" value="1"/>
</dbReference>
<dbReference type="PROSITE" id="PS50157">
    <property type="entry name" value="ZINC_FINGER_C2H2_2"/>
    <property type="match status" value="1"/>
</dbReference>
<keyword evidence="3 8" id="KW-0863">Zinc-finger</keyword>
<proteinExistence type="predicted"/>
<evidence type="ECO:0000256" key="3">
    <source>
        <dbReference type="ARBA" id="ARBA00022771"/>
    </source>
</evidence>
<accession>A0AA39A045</accession>
<name>A0AA39A045_VITRO</name>
<keyword evidence="5" id="KW-0805">Transcription regulation</keyword>
<comment type="caution">
    <text evidence="11">The sequence shown here is derived from an EMBL/GenBank/DDBJ whole genome shotgun (WGS) entry which is preliminary data.</text>
</comment>
<protein>
    <recommendedName>
        <fullName evidence="10">C2H2-type domain-containing protein</fullName>
    </recommendedName>
</protein>
<dbReference type="SMART" id="SM00355">
    <property type="entry name" value="ZnF_C2H2"/>
    <property type="match status" value="1"/>
</dbReference>
<dbReference type="AlphaFoldDB" id="A0AA39A045"/>
<evidence type="ECO:0000256" key="4">
    <source>
        <dbReference type="ARBA" id="ARBA00022833"/>
    </source>
</evidence>
<dbReference type="PROSITE" id="PS00028">
    <property type="entry name" value="ZINC_FINGER_C2H2_1"/>
    <property type="match status" value="1"/>
</dbReference>
<dbReference type="Proteomes" id="UP001168098">
    <property type="component" value="Unassembled WGS sequence"/>
</dbReference>
<keyword evidence="12" id="KW-1185">Reference proteome</keyword>
<dbReference type="GO" id="GO:0005634">
    <property type="term" value="C:nucleus"/>
    <property type="evidence" value="ECO:0007669"/>
    <property type="project" value="UniProtKB-SubCell"/>
</dbReference>
<reference evidence="11 12" key="1">
    <citation type="journal article" date="2023" name="BMC Biotechnol.">
        <title>Vitis rotundifolia cv Carlos genome sequencing.</title>
        <authorList>
            <person name="Huff M."/>
            <person name="Hulse-Kemp A."/>
            <person name="Scheffler B."/>
            <person name="Youngblood R."/>
            <person name="Simpson S."/>
            <person name="Babiker E."/>
            <person name="Staton M."/>
        </authorList>
    </citation>
    <scope>NUCLEOTIDE SEQUENCE [LARGE SCALE GENOMIC DNA]</scope>
    <source>
        <tissue evidence="11">Leaf</tissue>
    </source>
</reference>
<dbReference type="InterPro" id="IPR013087">
    <property type="entry name" value="Znf_C2H2_type"/>
</dbReference>
<keyword evidence="6" id="KW-0804">Transcription</keyword>
<keyword evidence="7" id="KW-0539">Nucleus</keyword>
<dbReference type="Gene3D" id="3.30.160.60">
    <property type="entry name" value="Classic Zinc Finger"/>
    <property type="match status" value="1"/>
</dbReference>
<dbReference type="InterPro" id="IPR036236">
    <property type="entry name" value="Znf_C2H2_sf"/>
</dbReference>
<dbReference type="PANTHER" id="PTHR45801">
    <property type="entry name" value="OS07G0101800 PROTEIN"/>
    <property type="match status" value="1"/>
</dbReference>
<dbReference type="EMBL" id="JARBHA010000006">
    <property type="protein sequence ID" value="KAJ9698496.1"/>
    <property type="molecule type" value="Genomic_DNA"/>
</dbReference>
<sequence>METDPQTLEITSDQVVCTSDDQGPSQARSYECTFCKRGFSTAQALGGHMNIHRKDKAKLKKASNEAQQYSLDNTKPASLFSPIPTNAKDPSQAMYSEERSKIAWPNWFVSGEDDTTIRAQTRVREPQKLTFLGETPSNTRDRMLTSQDMISTVNAGKGLSPGQGSSGAELDLELRLGPEPHGPSKATGTKKFF</sequence>
<evidence type="ECO:0000313" key="11">
    <source>
        <dbReference type="EMBL" id="KAJ9698496.1"/>
    </source>
</evidence>
<keyword evidence="2" id="KW-0479">Metal-binding</keyword>
<evidence type="ECO:0000256" key="1">
    <source>
        <dbReference type="ARBA" id="ARBA00004123"/>
    </source>
</evidence>
<evidence type="ECO:0000259" key="10">
    <source>
        <dbReference type="PROSITE" id="PS50157"/>
    </source>
</evidence>
<evidence type="ECO:0000256" key="7">
    <source>
        <dbReference type="ARBA" id="ARBA00023242"/>
    </source>
</evidence>